<reference evidence="2 3" key="1">
    <citation type="submission" date="2018-09" db="EMBL/GenBank/DDBJ databases">
        <title>Genomic investigation of the strawberry pathogen Phytophthora fragariae indicates pathogenicity is determined by transcriptional variation in three key races.</title>
        <authorList>
            <person name="Adams T.M."/>
            <person name="Armitage A.D."/>
            <person name="Sobczyk M.K."/>
            <person name="Bates H.J."/>
            <person name="Dunwell J.M."/>
            <person name="Nellist C.F."/>
            <person name="Harrison R.J."/>
        </authorList>
    </citation>
    <scope>NUCLEOTIDE SEQUENCE [LARGE SCALE GENOMIC DNA]</scope>
    <source>
        <strain evidence="2 3">SCRP324</strain>
    </source>
</reference>
<sequence>MTDAEENRASPTTPRARRSLAPGRDQVPHGRTPPQTSSAADGYALPHVRVSPYPQRVRTPPTRYSKLASQASPSIVATRASPPWSKTASTAATRASQASPPIPSTVTTRTAQASSLTPSIAAAPATQASPAPSSTASARLHQDASAPPTSADPSTAAAAPSAAHQHRLQLLVRPIVKSTVGQRDTSGEALDNFAVNGATFDDINHKLWRQFGSRVKGQAVKQDGVWTISTPTETSWSKVMQFKGSRHLVDSEKTEQAWSRWVVSTKGEAVRLMIYEYGMAITKAQDLEGFREACIRPAFTDRSGASAESSVRDVVAQLQDIWSETFQARAVVWRMWANHVMRGLDRSTWDRDILEPPPSQIANLLKPADLPAERQLAGLSRSSDLALQVVNAAIEDNKRLKASWKAHGERLENLEQLLLTRKRTIEAILAGTRLPSLSDVIDPLPALTNIEDIEHQE</sequence>
<evidence type="ECO:0000256" key="1">
    <source>
        <dbReference type="SAM" id="MobiDB-lite"/>
    </source>
</evidence>
<accession>A0A6A3MBW4</accession>
<proteinExistence type="predicted"/>
<organism evidence="2 3">
    <name type="scientific">Phytophthora rubi</name>
    <dbReference type="NCBI Taxonomy" id="129364"/>
    <lineage>
        <taxon>Eukaryota</taxon>
        <taxon>Sar</taxon>
        <taxon>Stramenopiles</taxon>
        <taxon>Oomycota</taxon>
        <taxon>Peronosporomycetes</taxon>
        <taxon>Peronosporales</taxon>
        <taxon>Peronosporaceae</taxon>
        <taxon>Phytophthora</taxon>
    </lineage>
</organism>
<comment type="caution">
    <text evidence="2">The sequence shown here is derived from an EMBL/GenBank/DDBJ whole genome shotgun (WGS) entry which is preliminary data.</text>
</comment>
<name>A0A6A3MBW4_9STRA</name>
<feature type="compositionally biased region" description="Low complexity" evidence="1">
    <location>
        <begin position="87"/>
        <end position="99"/>
    </location>
</feature>
<dbReference type="EMBL" id="QXFU01000606">
    <property type="protein sequence ID" value="KAE9027708.1"/>
    <property type="molecule type" value="Genomic_DNA"/>
</dbReference>
<feature type="compositionally biased region" description="Polar residues" evidence="1">
    <location>
        <begin position="104"/>
        <end position="116"/>
    </location>
</feature>
<dbReference type="Proteomes" id="UP000435112">
    <property type="component" value="Unassembled WGS sequence"/>
</dbReference>
<dbReference type="OrthoDB" id="115794at2759"/>
<gene>
    <name evidence="2" type="ORF">PR002_g10593</name>
</gene>
<evidence type="ECO:0000313" key="3">
    <source>
        <dbReference type="Proteomes" id="UP000435112"/>
    </source>
</evidence>
<protein>
    <submittedName>
        <fullName evidence="2">Uncharacterized protein</fullName>
    </submittedName>
</protein>
<evidence type="ECO:0000313" key="2">
    <source>
        <dbReference type="EMBL" id="KAE9027708.1"/>
    </source>
</evidence>
<dbReference type="AlphaFoldDB" id="A0A6A3MBW4"/>
<feature type="region of interest" description="Disordered" evidence="1">
    <location>
        <begin position="1"/>
        <end position="164"/>
    </location>
</feature>
<feature type="compositionally biased region" description="Low complexity" evidence="1">
    <location>
        <begin position="117"/>
        <end position="163"/>
    </location>
</feature>